<evidence type="ECO:0000256" key="7">
    <source>
        <dbReference type="ARBA" id="ARBA00048045"/>
    </source>
</evidence>
<evidence type="ECO:0000256" key="2">
    <source>
        <dbReference type="ARBA" id="ARBA00011738"/>
    </source>
</evidence>
<dbReference type="InterPro" id="IPR058535">
    <property type="entry name" value="MafB19-deam"/>
</dbReference>
<keyword evidence="5 8" id="KW-0378">Hydrolase</keyword>
<dbReference type="HAMAP" id="MF_00972">
    <property type="entry name" value="tRNA_aden_deaminase"/>
    <property type="match status" value="1"/>
</dbReference>
<dbReference type="Gene3D" id="3.40.140.10">
    <property type="entry name" value="Cytidine Deaminase, domain 2"/>
    <property type="match status" value="1"/>
</dbReference>
<sequence>MTDREFMELALIEAEKAYKEGEVPIGAVVVCDGVIVATAHNEKEQRKDPTAHAEVIALRKAASRLKRWRLTGCTLYVTIEPCPMCAGALLNSRIDHIVYGADDALYGAVRSVWKLCDGKALNHQITVKSGVMATEAREIMDRFFSARRI</sequence>
<feature type="active site" description="Proton donor" evidence="8">
    <location>
        <position position="54"/>
    </location>
</feature>
<proteinExistence type="inferred from homology"/>
<dbReference type="RefSeq" id="WP_200779810.1">
    <property type="nucleotide sequence ID" value="NZ_FMXA01000005.1"/>
</dbReference>
<evidence type="ECO:0000313" key="11">
    <source>
        <dbReference type="Proteomes" id="UP000199689"/>
    </source>
</evidence>
<evidence type="ECO:0000259" key="9">
    <source>
        <dbReference type="PROSITE" id="PS51747"/>
    </source>
</evidence>
<comment type="subunit">
    <text evidence="2 8">Homodimer.</text>
</comment>
<dbReference type="PANTHER" id="PTHR11079:SF179">
    <property type="entry name" value="TRNA(ADENINE(34)) DEAMINASE, CHLOROPLASTIC"/>
    <property type="match status" value="1"/>
</dbReference>
<dbReference type="GeneID" id="87755447"/>
<feature type="binding site" evidence="8">
    <location>
        <position position="52"/>
    </location>
    <ligand>
        <name>Zn(2+)</name>
        <dbReference type="ChEBI" id="CHEBI:29105"/>
        <note>catalytic</note>
    </ligand>
</feature>
<gene>
    <name evidence="8" type="primary">tadA</name>
    <name evidence="10" type="ORF">SAMN02910343_00401</name>
</gene>
<evidence type="ECO:0000256" key="8">
    <source>
        <dbReference type="HAMAP-Rule" id="MF_00972"/>
    </source>
</evidence>
<comment type="catalytic activity">
    <reaction evidence="7 8">
        <text>adenosine(34) in tRNA + H2O + H(+) = inosine(34) in tRNA + NH4(+)</text>
        <dbReference type="Rhea" id="RHEA:43168"/>
        <dbReference type="Rhea" id="RHEA-COMP:10373"/>
        <dbReference type="Rhea" id="RHEA-COMP:10374"/>
        <dbReference type="ChEBI" id="CHEBI:15377"/>
        <dbReference type="ChEBI" id="CHEBI:15378"/>
        <dbReference type="ChEBI" id="CHEBI:28938"/>
        <dbReference type="ChEBI" id="CHEBI:74411"/>
        <dbReference type="ChEBI" id="CHEBI:82852"/>
        <dbReference type="EC" id="3.5.4.33"/>
    </reaction>
</comment>
<protein>
    <recommendedName>
        <fullName evidence="8">tRNA-specific adenosine deaminase</fullName>
        <ecNumber evidence="8">3.5.4.33</ecNumber>
    </recommendedName>
</protein>
<dbReference type="GO" id="GO:0002100">
    <property type="term" value="P:tRNA wobble adenosine to inosine editing"/>
    <property type="evidence" value="ECO:0007669"/>
    <property type="project" value="UniProtKB-UniRule"/>
</dbReference>
<evidence type="ECO:0000256" key="1">
    <source>
        <dbReference type="ARBA" id="ARBA00010669"/>
    </source>
</evidence>
<dbReference type="PROSITE" id="PS51747">
    <property type="entry name" value="CYT_DCMP_DEAMINASES_2"/>
    <property type="match status" value="1"/>
</dbReference>
<dbReference type="InterPro" id="IPR002125">
    <property type="entry name" value="CMP_dCMP_dom"/>
</dbReference>
<dbReference type="SUPFAM" id="SSF53927">
    <property type="entry name" value="Cytidine deaminase-like"/>
    <property type="match status" value="1"/>
</dbReference>
<organism evidence="10 11">
    <name type="scientific">Allisonella histaminiformans</name>
    <dbReference type="NCBI Taxonomy" id="209880"/>
    <lineage>
        <taxon>Bacteria</taxon>
        <taxon>Bacillati</taxon>
        <taxon>Bacillota</taxon>
        <taxon>Negativicutes</taxon>
        <taxon>Veillonellales</taxon>
        <taxon>Veillonellaceae</taxon>
        <taxon>Allisonella</taxon>
    </lineage>
</organism>
<dbReference type="FunFam" id="3.40.140.10:FF:000005">
    <property type="entry name" value="tRNA-specific adenosine deaminase"/>
    <property type="match status" value="1"/>
</dbReference>
<dbReference type="EMBL" id="FMXA01000005">
    <property type="protein sequence ID" value="SDA41431.1"/>
    <property type="molecule type" value="Genomic_DNA"/>
</dbReference>
<dbReference type="PANTHER" id="PTHR11079">
    <property type="entry name" value="CYTOSINE DEAMINASE FAMILY MEMBER"/>
    <property type="match status" value="1"/>
</dbReference>
<dbReference type="GO" id="GO:0052717">
    <property type="term" value="F:tRNA-specific adenosine-34 deaminase activity"/>
    <property type="evidence" value="ECO:0007669"/>
    <property type="project" value="UniProtKB-UniRule"/>
</dbReference>
<comment type="similarity">
    <text evidence="1">Belongs to the cytidine and deoxycytidylate deaminase family. ADAT2 subfamily.</text>
</comment>
<dbReference type="GO" id="GO:0008270">
    <property type="term" value="F:zinc ion binding"/>
    <property type="evidence" value="ECO:0007669"/>
    <property type="project" value="UniProtKB-UniRule"/>
</dbReference>
<comment type="cofactor">
    <cofactor evidence="8">
        <name>Zn(2+)</name>
        <dbReference type="ChEBI" id="CHEBI:29105"/>
    </cofactor>
    <text evidence="8">Binds 1 zinc ion per subunit.</text>
</comment>
<evidence type="ECO:0000313" key="10">
    <source>
        <dbReference type="EMBL" id="SDA41431.1"/>
    </source>
</evidence>
<keyword evidence="3 8" id="KW-0819">tRNA processing</keyword>
<dbReference type="PROSITE" id="PS00903">
    <property type="entry name" value="CYT_DCMP_DEAMINASES_1"/>
    <property type="match status" value="1"/>
</dbReference>
<evidence type="ECO:0000256" key="6">
    <source>
        <dbReference type="ARBA" id="ARBA00022833"/>
    </source>
</evidence>
<dbReference type="EC" id="3.5.4.33" evidence="8"/>
<dbReference type="Proteomes" id="UP000199689">
    <property type="component" value="Unassembled WGS sequence"/>
</dbReference>
<reference evidence="10 11" key="1">
    <citation type="submission" date="2016-10" db="EMBL/GenBank/DDBJ databases">
        <authorList>
            <person name="de Groot N.N."/>
        </authorList>
    </citation>
    <scope>NUCLEOTIDE SEQUENCE [LARGE SCALE GENOMIC DNA]</scope>
    <source>
        <strain evidence="10 11">DSM 15230</strain>
    </source>
</reference>
<evidence type="ECO:0000256" key="4">
    <source>
        <dbReference type="ARBA" id="ARBA00022723"/>
    </source>
</evidence>
<evidence type="ECO:0000256" key="3">
    <source>
        <dbReference type="ARBA" id="ARBA00022694"/>
    </source>
</evidence>
<comment type="function">
    <text evidence="8">Catalyzes the deamination of adenosine to inosine at the wobble position 34 of tRNA(Arg2).</text>
</comment>
<keyword evidence="11" id="KW-1185">Reference proteome</keyword>
<accession>A0A1G5V6A5</accession>
<feature type="domain" description="CMP/dCMP-type deaminase" evidence="9">
    <location>
        <begin position="1"/>
        <end position="113"/>
    </location>
</feature>
<dbReference type="CDD" id="cd01285">
    <property type="entry name" value="nucleoside_deaminase"/>
    <property type="match status" value="1"/>
</dbReference>
<dbReference type="InterPro" id="IPR016192">
    <property type="entry name" value="APOBEC/CMP_deaminase_Zn-bd"/>
</dbReference>
<name>A0A1G5V6A5_9FIRM</name>
<keyword evidence="6 8" id="KW-0862">Zinc</keyword>
<dbReference type="InterPro" id="IPR028883">
    <property type="entry name" value="tRNA_aden_deaminase"/>
</dbReference>
<feature type="binding site" evidence="8">
    <location>
        <position position="85"/>
    </location>
    <ligand>
        <name>Zn(2+)</name>
        <dbReference type="ChEBI" id="CHEBI:29105"/>
        <note>catalytic</note>
    </ligand>
</feature>
<dbReference type="NCBIfam" id="NF008113">
    <property type="entry name" value="PRK10860.1"/>
    <property type="match status" value="1"/>
</dbReference>
<evidence type="ECO:0000256" key="5">
    <source>
        <dbReference type="ARBA" id="ARBA00022801"/>
    </source>
</evidence>
<dbReference type="Pfam" id="PF14437">
    <property type="entry name" value="MafB19-deam"/>
    <property type="match status" value="1"/>
</dbReference>
<feature type="binding site" evidence="8">
    <location>
        <position position="82"/>
    </location>
    <ligand>
        <name>Zn(2+)</name>
        <dbReference type="ChEBI" id="CHEBI:29105"/>
        <note>catalytic</note>
    </ligand>
</feature>
<dbReference type="InterPro" id="IPR016193">
    <property type="entry name" value="Cytidine_deaminase-like"/>
</dbReference>
<dbReference type="AlphaFoldDB" id="A0A1G5V6A5"/>
<dbReference type="STRING" id="209880.SAMN02910343_00401"/>
<keyword evidence="4 8" id="KW-0479">Metal-binding</keyword>